<protein>
    <submittedName>
        <fullName evidence="1">CCR4-NOT transcription complex subunit 1</fullName>
    </submittedName>
</protein>
<dbReference type="PANTHER" id="PTHR13162:SF8">
    <property type="entry name" value="CCR4-NOT TRANSCRIPTION COMPLEX SUBUNIT 1"/>
    <property type="match status" value="1"/>
</dbReference>
<accession>A0ABD2PPS4</accession>
<organism evidence="1 2">
    <name type="scientific">Cichlidogyrus casuarinus</name>
    <dbReference type="NCBI Taxonomy" id="1844966"/>
    <lineage>
        <taxon>Eukaryota</taxon>
        <taxon>Metazoa</taxon>
        <taxon>Spiralia</taxon>
        <taxon>Lophotrochozoa</taxon>
        <taxon>Platyhelminthes</taxon>
        <taxon>Monogenea</taxon>
        <taxon>Monopisthocotylea</taxon>
        <taxon>Dactylogyridea</taxon>
        <taxon>Ancyrocephalidae</taxon>
        <taxon>Cichlidogyrus</taxon>
    </lineage>
</organism>
<evidence type="ECO:0000313" key="2">
    <source>
        <dbReference type="Proteomes" id="UP001626550"/>
    </source>
</evidence>
<name>A0ABD2PPS4_9PLAT</name>
<dbReference type="InterPro" id="IPR040398">
    <property type="entry name" value="Not1"/>
</dbReference>
<reference evidence="1 2" key="1">
    <citation type="submission" date="2024-11" db="EMBL/GenBank/DDBJ databases">
        <title>Adaptive evolution of stress response genes in parasites aligns with host niche diversity.</title>
        <authorList>
            <person name="Hahn C."/>
            <person name="Resl P."/>
        </authorList>
    </citation>
    <scope>NUCLEOTIDE SEQUENCE [LARGE SCALE GENOMIC DNA]</scope>
    <source>
        <strain evidence="1">EGGRZ-B1_66</strain>
        <tissue evidence="1">Body</tissue>
    </source>
</reference>
<comment type="caution">
    <text evidence="1">The sequence shown here is derived from an EMBL/GenBank/DDBJ whole genome shotgun (WGS) entry which is preliminary data.</text>
</comment>
<dbReference type="EMBL" id="JBJKFK010003852">
    <property type="protein sequence ID" value="KAL3309495.1"/>
    <property type="molecule type" value="Genomic_DNA"/>
</dbReference>
<proteinExistence type="predicted"/>
<dbReference type="Proteomes" id="UP001626550">
    <property type="component" value="Unassembled WGS sequence"/>
</dbReference>
<dbReference type="PANTHER" id="PTHR13162">
    <property type="entry name" value="CCR4-NOT TRANSCRIPTION COMPLEX"/>
    <property type="match status" value="1"/>
</dbReference>
<gene>
    <name evidence="1" type="primary">CNOT1_4</name>
    <name evidence="1" type="ORF">Ciccas_011958</name>
</gene>
<dbReference type="AlphaFoldDB" id="A0ABD2PPS4"/>
<sequence>MTQSPLKLVYKHINYLIKHLTKKNYKHFTNELIHYASCYGFDVEAFILKCVMSHMEFSAEDPVDSSPYFQFFANEYQRLIGAPNFLTLLCHCCALAKEDFAGNFVERFTHCLTLGPSQSIITGLAFMHSSNPTIVKNAIEFIGKQLLQSQDEYKSDYFAQLNTDQLQFILLNLFAKNQWTVHRKSINEKILSSLRKSFHASRVPLVLRPLLDTQNVPEISLAHFFPNSSLLHAADAKQHSFSSLTIEEWFPSSDSCRSVEPVESHFADFIAELGYNCTMKQVKETMHIALSEIDNKDITADAVAQAICLFMNTWNGSLYTDECGAYKSTKDSIGYSEETLQSTLHVAGSISFEDFRPGINQELNTWNIEVFFEAVFELNPLLHLELIVKALDRPEFHVASKTAFLILNQCLRLCSRNLVPLPISLFYDPWRNAFGQFSFLKACFHYQDILTYHELNEVDLSKFQLPATPLNSPINVHIWCVPKPAFYDAQ</sequence>
<keyword evidence="2" id="KW-1185">Reference proteome</keyword>
<evidence type="ECO:0000313" key="1">
    <source>
        <dbReference type="EMBL" id="KAL3309495.1"/>
    </source>
</evidence>